<evidence type="ECO:0000256" key="15">
    <source>
        <dbReference type="SAM" id="Phobius"/>
    </source>
</evidence>
<keyword evidence="10" id="KW-0325">Glycoprotein</keyword>
<feature type="transmembrane region" description="Helical" evidence="15">
    <location>
        <begin position="2180"/>
        <end position="2202"/>
    </location>
</feature>
<organism evidence="18 19">
    <name type="scientific">Acanthaster planci</name>
    <name type="common">Crown-of-thorns starfish</name>
    <dbReference type="NCBI Taxonomy" id="133434"/>
    <lineage>
        <taxon>Eukaryota</taxon>
        <taxon>Metazoa</taxon>
        <taxon>Echinodermata</taxon>
        <taxon>Eleutherozoa</taxon>
        <taxon>Asterozoa</taxon>
        <taxon>Asteroidea</taxon>
        <taxon>Valvatacea</taxon>
        <taxon>Valvatida</taxon>
        <taxon>Acanthasteridae</taxon>
        <taxon>Acanthaster</taxon>
    </lineage>
</organism>
<dbReference type="KEGG" id="aplc:110989659"/>
<accession>A0A8B7ZWV0</accession>
<keyword evidence="7 15" id="KW-1133">Transmembrane helix</keyword>
<feature type="transmembrane region" description="Helical" evidence="15">
    <location>
        <begin position="2030"/>
        <end position="2051"/>
    </location>
</feature>
<evidence type="ECO:0000256" key="4">
    <source>
        <dbReference type="ARBA" id="ARBA00022475"/>
    </source>
</evidence>
<comment type="caution">
    <text evidence="13">Lacks conserved residue(s) required for the propagation of feature annotation.</text>
</comment>
<feature type="transmembrane region" description="Helical" evidence="15">
    <location>
        <begin position="1231"/>
        <end position="1251"/>
    </location>
</feature>
<dbReference type="GO" id="GO:0005929">
    <property type="term" value="C:cilium"/>
    <property type="evidence" value="ECO:0007669"/>
    <property type="project" value="UniProtKB-SubCell"/>
</dbReference>
<sequence length="2311" mass="262701">MSYTINYGDTTPLDTVTGETIPYHYNAAGTYVVTIDASNDLPGVSSSTVTVMLEENIDGIMVSEVQATTLNETKDFDVTVASLGTRSCLVIDYDDATQEIFGDRPTCENHANYPSATYVHPLTNSFRVTHVYTSLGSFRLIASGFNRVSDASATLFFAVSDFSCNSPRLFIRDSHPDWRGPRVAHFNEYLQIQGVTSVECQSYENQKVWELEEVDPQTGLAIPGTATRLTGLPPTHRFYLPDAHTAEINIPPWTIPLGTWKFKYTVHMDRDTPEDIDYVAFANEYVQIRSSPLTVQIIEGQTTSKVIGHGLAIRLQPGVLSRDPDLPDDVTDQNFTSIEYFCRRFYEPWKLDDQREIDKSYKIPVGVPNSGDTEDGGCFGTGSGLLDYEDDVLDLDTTHTLPNMAYEIMVIVTKGPRRANASIYFTVKPGNPPQASISCSGGTLFESAYASLVVNPTDDFRLRASCETGCDDAVYRWDMDYFNESNAVQPVTNWEQHATGVLTDSLYINKDVFTILPDVYTYLFTLYVTNKLGQSGKAHTRVVLNKPPEGGVCTITPSEVTVGNMVDIVCSDWEDEHGIANYEFFVQADSNTVNKVVGFGNLPGVRFFPPLGKAEDNYIVKFGVQIDDILGATTIHNIGSIRVRPSNISTSEFLSEENTVNAERRFKTLAAEGNSRAINNVILTESSRLNDIRSVEVRAFNASNATSEEESPAENVMDTRLYEAGRTKRAYWRKNMAELQTETSLDSLGDVLYSATAATVLTEATDELSHDALSSMTNLGGKMVRTLKRLAKDTDQKTLIKTSVAIYESLTNMLEGSAKTIDEPLWLLDQFEEAGSVGGFSSLNQDIQREIVQSEDMSRLTTENTVTEKLKEEKEKKAHSVVSQTNLLIAEVANIMKENKLPREPPSLIKTKTASMTLSRNEAAVAVQMAVKEGEGAFNLPSWCSLKGQKDCDKEEIIDVQSNSFLTNHYNYMDSSERISDKSNIMALKFEDQNGKEINIGDSLEEIEIWIPRPNSKTPQCHSYEQNFNTTSQSGMSLHTFHVPFDQTTVTLEVLPEEFFSVQYGLLLRYKHPPSRDEYDHLWILPYNISLGANVSDYTVYLNETYIANRTGTYYLGIVELPQAPQGDLPDTVFDDHLSPREVLDDILRMHRVFNFTGNYTLCVYVSGCAYFNNLTQEWSTEGVRVGPKTTKDLTQCFSRHLTDFASTWIVPPTPLDFEYIFNNAGFLENLTIYITTIAIYVLFAFIFIWARRKDRKDIIMQGLTPLADNKPKDKYLYEIAVMTGQWKGSGTDSKVHFILSGEDDETEVRMFEDDKRPILQTGSIDRFVMAVPRPLGTLNYMRLWHDNSGKGAMQNWFLSYAAVRDLQTRQRFYFIANRWFSLVDDDGQVDRLLPVAGREQMQGFSHVFSSHTRKNLNDGHLWFSIFLRPVGSRFTRVQRTACCLMALWLEMLVNIMWYKVVPPATSSSAINIGPFSLSPAQISIGVQSSIIVFPITLLVVQIFRKVRPRRRQKSHRRIIKEQQEELRKKYKVGKEDVISPTHVVMENRPATDVEDTISTRSEVNLLDNQADEAPIVTIRTTASNPPQKPSAQRKKRKFSLPWWVVIIGWILCILSIVTATVFTVFYGISFGDQTTKEWLTSLVISFITGILFTQPIKILLVAMFIALIIKSPNADEEEGDVEEDEEDKELGKDEMWLHDFSSPTQRKIAYKPPDPADLERIREQRMKELKMYNILREIAFYIVFLWTLMVFSYSNVDPFAFYMKDQFVNTLNNGDGINTFNKVSGIKHFWRWVDTGLVPNLYADRWYNGKVDPHQAGFFGDRQSFILGKVVMRQLRIKPGLCDVHESFEEIVPECNEEYSLFNEDTADYGRAWQTVNDSDETAESYRYIPASELEGYPFLGKHALYGGGGYVVVVDGSQHEMRQMFRRLYNETWIDRYTRAVFIEFSCYNPHVNLFAVVCLTAEFLQTGAGQPTHRVDIIRLLTYAEGFGLVRIICEVMFFCFILFFIVKEVRNARRERRQYLRNFWNWTECAIIGFSVGAAIIYFYRLYITNGLLARLKEGGYRYIKLQYIAYWNELLGYMLGWIVFLASLKFLKLLRFNRRIGVLSSTIHNCSSDLMYFGIMFGIVFFAFATAFYLIFGSNVYDYSDFIYTCESLIAAILGKFKFKELMSAQKALGPFFFFSFMMSMSYILINMFLTIINEAFKIVNADISKQSNEYEMVDFMIRRLKLWTGLGKPPAIPGDRRPGEGDEDGGPKKEQDLMDEFPEKVDQLLNSIAKIYFNHESFDEVIRGMGQNGKKEKGPKKTISV</sequence>
<dbReference type="CDD" id="cd00146">
    <property type="entry name" value="PKD"/>
    <property type="match status" value="1"/>
</dbReference>
<dbReference type="GO" id="GO:0005262">
    <property type="term" value="F:calcium channel activity"/>
    <property type="evidence" value="ECO:0007669"/>
    <property type="project" value="TreeGrafter"/>
</dbReference>
<dbReference type="InterPro" id="IPR003915">
    <property type="entry name" value="PKD_2"/>
</dbReference>
<reference evidence="19" key="1">
    <citation type="submission" date="2025-08" db="UniProtKB">
        <authorList>
            <consortium name="RefSeq"/>
        </authorList>
    </citation>
    <scope>IDENTIFICATION</scope>
</reference>
<feature type="compositionally biased region" description="Basic and acidic residues" evidence="14">
    <location>
        <begin position="2244"/>
        <end position="2263"/>
    </location>
</feature>
<dbReference type="Gene3D" id="2.60.40.10">
    <property type="entry name" value="Immunoglobulins"/>
    <property type="match status" value="1"/>
</dbReference>
<dbReference type="PANTHER" id="PTHR10877">
    <property type="entry name" value="POLYCYSTIN FAMILY MEMBER"/>
    <property type="match status" value="1"/>
</dbReference>
<evidence type="ECO:0000256" key="1">
    <source>
        <dbReference type="ARBA" id="ARBA00004138"/>
    </source>
</evidence>
<evidence type="ECO:0000256" key="3">
    <source>
        <dbReference type="ARBA" id="ARBA00007200"/>
    </source>
</evidence>
<dbReference type="InterPro" id="IPR051223">
    <property type="entry name" value="Polycystin"/>
</dbReference>
<dbReference type="OrthoDB" id="444119at2759"/>
<dbReference type="GO" id="GO:0005509">
    <property type="term" value="F:calcium ion binding"/>
    <property type="evidence" value="ECO:0007669"/>
    <property type="project" value="InterPro"/>
</dbReference>
<dbReference type="InterPro" id="IPR001024">
    <property type="entry name" value="PLAT/LH2_dom"/>
</dbReference>
<feature type="domain" description="PLAT" evidence="17">
    <location>
        <begin position="1276"/>
        <end position="1395"/>
    </location>
</feature>
<feature type="transmembrane region" description="Helical" evidence="15">
    <location>
        <begin position="2079"/>
        <end position="2099"/>
    </location>
</feature>
<dbReference type="OMA" id="CELPWWF"/>
<evidence type="ECO:0000313" key="18">
    <source>
        <dbReference type="Proteomes" id="UP000694845"/>
    </source>
</evidence>
<keyword evidence="8" id="KW-0969">Cilium</keyword>
<feature type="transmembrane region" description="Helical" evidence="15">
    <location>
        <begin position="1481"/>
        <end position="1504"/>
    </location>
</feature>
<feature type="transmembrane region" description="Helical" evidence="15">
    <location>
        <begin position="1442"/>
        <end position="1461"/>
    </location>
</feature>
<dbReference type="Gene3D" id="2.60.60.20">
    <property type="entry name" value="PLAT/LH2 domain"/>
    <property type="match status" value="1"/>
</dbReference>
<dbReference type="InterPro" id="IPR000203">
    <property type="entry name" value="GPS"/>
</dbReference>
<dbReference type="InterPro" id="IPR013122">
    <property type="entry name" value="PKD1_2_channel"/>
</dbReference>
<evidence type="ECO:0000313" key="19">
    <source>
        <dbReference type="RefSeq" id="XP_022109894.1"/>
    </source>
</evidence>
<keyword evidence="18" id="KW-1185">Reference proteome</keyword>
<feature type="transmembrane region" description="Helical" evidence="15">
    <location>
        <begin position="1603"/>
        <end position="1627"/>
    </location>
</feature>
<feature type="region of interest" description="Disordered" evidence="14">
    <location>
        <begin position="2239"/>
        <end position="2263"/>
    </location>
</feature>
<dbReference type="InterPro" id="IPR046791">
    <property type="entry name" value="Polycystin_dom"/>
</dbReference>
<comment type="subcellular location">
    <subcellularLocation>
        <location evidence="2">Cell membrane</location>
        <topology evidence="2">Multi-pass membrane protein</topology>
    </subcellularLocation>
    <subcellularLocation>
        <location evidence="1">Cell projection</location>
        <location evidence="1">Cilium</location>
    </subcellularLocation>
</comment>
<evidence type="ECO:0000256" key="11">
    <source>
        <dbReference type="ARBA" id="ARBA00023273"/>
    </source>
</evidence>
<dbReference type="InterPro" id="IPR035986">
    <property type="entry name" value="PKD_dom_sf"/>
</dbReference>
<protein>
    <submittedName>
        <fullName evidence="19">Polycystic kidney disease protein 1-like 2</fullName>
    </submittedName>
</protein>
<evidence type="ECO:0000256" key="13">
    <source>
        <dbReference type="PROSITE-ProRule" id="PRU00152"/>
    </source>
</evidence>
<evidence type="ECO:0000256" key="7">
    <source>
        <dbReference type="ARBA" id="ARBA00022989"/>
    </source>
</evidence>
<dbReference type="SUPFAM" id="SSF81324">
    <property type="entry name" value="Voltage-gated potassium channels"/>
    <property type="match status" value="1"/>
</dbReference>
<dbReference type="SMART" id="SM00308">
    <property type="entry name" value="LH2"/>
    <property type="match status" value="1"/>
</dbReference>
<feature type="disulfide bond" evidence="12">
    <location>
        <begin position="1843"/>
        <end position="1856"/>
    </location>
</feature>
<keyword evidence="9 15" id="KW-0472">Membrane</keyword>
<evidence type="ECO:0000256" key="8">
    <source>
        <dbReference type="ARBA" id="ARBA00023069"/>
    </source>
</evidence>
<proteinExistence type="inferred from homology"/>
<dbReference type="Pfam" id="PF20519">
    <property type="entry name" value="Polycystin_dom"/>
    <property type="match status" value="1"/>
</dbReference>
<dbReference type="SUPFAM" id="SSF49299">
    <property type="entry name" value="PKD domain"/>
    <property type="match status" value="1"/>
</dbReference>
<keyword evidence="4" id="KW-1003">Cell membrane</keyword>
<feature type="domain" description="PKD" evidence="16">
    <location>
        <begin position="1"/>
        <end position="60"/>
    </location>
</feature>
<feature type="transmembrane region" description="Helical" evidence="15">
    <location>
        <begin position="2119"/>
        <end position="2139"/>
    </location>
</feature>
<feature type="transmembrane region" description="Helical" evidence="15">
    <location>
        <begin position="1735"/>
        <end position="1755"/>
    </location>
</feature>
<dbReference type="PROSITE" id="PS50093">
    <property type="entry name" value="PKD"/>
    <property type="match status" value="1"/>
</dbReference>
<evidence type="ECO:0000256" key="9">
    <source>
        <dbReference type="ARBA" id="ARBA00023136"/>
    </source>
</evidence>
<dbReference type="GO" id="GO:0005886">
    <property type="term" value="C:plasma membrane"/>
    <property type="evidence" value="ECO:0007669"/>
    <property type="project" value="UniProtKB-SubCell"/>
</dbReference>
<feature type="transmembrane region" description="Helical" evidence="15">
    <location>
        <begin position="1991"/>
        <end position="2010"/>
    </location>
</feature>
<dbReference type="FunFam" id="1.10.287.70:FF:000086">
    <property type="entry name" value="Polycystic kidney disease 2"/>
    <property type="match status" value="1"/>
</dbReference>
<dbReference type="Pfam" id="PF01477">
    <property type="entry name" value="PLAT"/>
    <property type="match status" value="1"/>
</dbReference>
<evidence type="ECO:0000256" key="6">
    <source>
        <dbReference type="ARBA" id="ARBA00022729"/>
    </source>
</evidence>
<dbReference type="PANTHER" id="PTHR10877:SF150">
    <property type="entry name" value="REJ DOMAIN-CONTAINING PROTEIN"/>
    <property type="match status" value="1"/>
</dbReference>
<dbReference type="GeneID" id="110989659"/>
<gene>
    <name evidence="19" type="primary">LOC110989659</name>
</gene>
<evidence type="ECO:0000256" key="2">
    <source>
        <dbReference type="ARBA" id="ARBA00004651"/>
    </source>
</evidence>
<dbReference type="FunFam" id="2.60.60.20:FF:000022">
    <property type="entry name" value="Uncharacterized protein"/>
    <property type="match status" value="1"/>
</dbReference>
<evidence type="ECO:0000259" key="16">
    <source>
        <dbReference type="PROSITE" id="PS50093"/>
    </source>
</evidence>
<dbReference type="InterPro" id="IPR042060">
    <property type="entry name" value="PLAT_polycystin1"/>
</dbReference>
<dbReference type="PROSITE" id="PS50095">
    <property type="entry name" value="PLAT"/>
    <property type="match status" value="1"/>
</dbReference>
<dbReference type="Pfam" id="PF08016">
    <property type="entry name" value="PKD_channel"/>
    <property type="match status" value="1"/>
</dbReference>
<dbReference type="Pfam" id="PF01825">
    <property type="entry name" value="GPS"/>
    <property type="match status" value="1"/>
</dbReference>
<dbReference type="InterPro" id="IPR036392">
    <property type="entry name" value="PLAT/LH2_dom_sf"/>
</dbReference>
<dbReference type="InterPro" id="IPR002859">
    <property type="entry name" value="PKD/REJ-like"/>
</dbReference>
<evidence type="ECO:0000256" key="14">
    <source>
        <dbReference type="SAM" id="MobiDB-lite"/>
    </source>
</evidence>
<dbReference type="Proteomes" id="UP000694845">
    <property type="component" value="Unplaced"/>
</dbReference>
<dbReference type="InterPro" id="IPR013783">
    <property type="entry name" value="Ig-like_fold"/>
</dbReference>
<dbReference type="InterPro" id="IPR000601">
    <property type="entry name" value="PKD_dom"/>
</dbReference>
<dbReference type="RefSeq" id="XP_022109894.1">
    <property type="nucleotide sequence ID" value="XM_022254202.1"/>
</dbReference>
<dbReference type="SUPFAM" id="SSF49723">
    <property type="entry name" value="Lipase/lipooxygenase domain (PLAT/LH2 domain)"/>
    <property type="match status" value="1"/>
</dbReference>
<dbReference type="PRINTS" id="PR01433">
    <property type="entry name" value="POLYCYSTIN2"/>
</dbReference>
<dbReference type="Pfam" id="PF02010">
    <property type="entry name" value="REJ"/>
    <property type="match status" value="1"/>
</dbReference>
<keyword evidence="11" id="KW-0966">Cell projection</keyword>
<dbReference type="CDD" id="cd01752">
    <property type="entry name" value="PLAT_polycystin"/>
    <property type="match status" value="1"/>
</dbReference>
<comment type="similarity">
    <text evidence="3">Belongs to the polycystin family.</text>
</comment>
<evidence type="ECO:0000256" key="10">
    <source>
        <dbReference type="ARBA" id="ARBA00023180"/>
    </source>
</evidence>
<keyword evidence="6" id="KW-0732">Signal</keyword>
<evidence type="ECO:0000256" key="12">
    <source>
        <dbReference type="PIRSR" id="PIRSR603915-2"/>
    </source>
</evidence>
<evidence type="ECO:0000256" key="5">
    <source>
        <dbReference type="ARBA" id="ARBA00022692"/>
    </source>
</evidence>
<keyword evidence="5 15" id="KW-0812">Transmembrane</keyword>
<dbReference type="GO" id="GO:0050982">
    <property type="term" value="P:detection of mechanical stimulus"/>
    <property type="evidence" value="ECO:0007669"/>
    <property type="project" value="TreeGrafter"/>
</dbReference>
<name>A0A8B7ZWV0_ACAPL</name>
<evidence type="ECO:0000259" key="17">
    <source>
        <dbReference type="PROSITE" id="PS50095"/>
    </source>
</evidence>
<feature type="transmembrane region" description="Helical" evidence="15">
    <location>
        <begin position="1639"/>
        <end position="1670"/>
    </location>
</feature>